<proteinExistence type="predicted"/>
<dbReference type="InterPro" id="IPR011044">
    <property type="entry name" value="Quino_amine_DH_bsu"/>
</dbReference>
<sequence>MHTSSRTLTFSGLVVAALALSACSPGTAEAEPAAENSAAATTPAEASSSPSASGGSAERQEVASLTPRVVLSYDGGLMTLDAESGEILGTTEHEGFLRLNNAGDGRHVLVSDSDVFRLFDTGLIDQAHGGHSHYYEQAPALTDTTLEAPEAAHVVVHEGKTALFADGSGAIQVLDSTAFSDGSVEDGEVERHATEAAHHGVAVPLTDGNLLLTQGTEESRDTVQVVTPAGEVVAETTDCPGVHGEAAAAPTAQGDVISLGCENGPVVYRDGAFHKVAVQEDYQRSGNQFGSHGSPVVLADYKTDADAEQERPTRIGLIDTRTDEIRTVDVGSAYWFRSLARGPEGEALVLTYDGQLNILDADTGDVLHEVAVVEPWEEPEEWQEPGPAVKVAGDRAYVTDAAAQKLHVVDIAAGTVVDSFDLPETPTEIAVVDGEPESPATAEVGHEDHDHAGDAHEGHDH</sequence>
<evidence type="ECO:0000256" key="2">
    <source>
        <dbReference type="SAM" id="SignalP"/>
    </source>
</evidence>
<evidence type="ECO:0000313" key="3">
    <source>
        <dbReference type="EMBL" id="MFC4904398.1"/>
    </source>
</evidence>
<dbReference type="InterPro" id="IPR015943">
    <property type="entry name" value="WD40/YVTN_repeat-like_dom_sf"/>
</dbReference>
<evidence type="ECO:0008006" key="5">
    <source>
        <dbReference type="Google" id="ProtNLM"/>
    </source>
</evidence>
<feature type="compositionally biased region" description="Low complexity" evidence="1">
    <location>
        <begin position="31"/>
        <end position="57"/>
    </location>
</feature>
<keyword evidence="2" id="KW-0732">Signal</keyword>
<protein>
    <recommendedName>
        <fullName evidence="5">Secreted protein</fullName>
    </recommendedName>
</protein>
<reference evidence="4" key="1">
    <citation type="journal article" date="2019" name="Int. J. Syst. Evol. Microbiol.">
        <title>The Global Catalogue of Microorganisms (GCM) 10K type strain sequencing project: providing services to taxonomists for standard genome sequencing and annotation.</title>
        <authorList>
            <consortium name="The Broad Institute Genomics Platform"/>
            <consortium name="The Broad Institute Genome Sequencing Center for Infectious Disease"/>
            <person name="Wu L."/>
            <person name="Ma J."/>
        </authorList>
    </citation>
    <scope>NUCLEOTIDE SEQUENCE [LARGE SCALE GENOMIC DNA]</scope>
    <source>
        <strain evidence="4">CGMCC 4.6946</strain>
    </source>
</reference>
<keyword evidence="4" id="KW-1185">Reference proteome</keyword>
<feature type="chain" id="PRO_5045496033" description="Secreted protein" evidence="2">
    <location>
        <begin position="31"/>
        <end position="461"/>
    </location>
</feature>
<feature type="compositionally biased region" description="Basic and acidic residues" evidence="1">
    <location>
        <begin position="444"/>
        <end position="461"/>
    </location>
</feature>
<gene>
    <name evidence="3" type="ORF">ACFPCS_12545</name>
</gene>
<evidence type="ECO:0000256" key="1">
    <source>
        <dbReference type="SAM" id="MobiDB-lite"/>
    </source>
</evidence>
<organism evidence="3 4">
    <name type="scientific">Kocuria oceani</name>
    <dbReference type="NCBI Taxonomy" id="988827"/>
    <lineage>
        <taxon>Bacteria</taxon>
        <taxon>Bacillati</taxon>
        <taxon>Actinomycetota</taxon>
        <taxon>Actinomycetes</taxon>
        <taxon>Micrococcales</taxon>
        <taxon>Micrococcaceae</taxon>
        <taxon>Kocuria</taxon>
    </lineage>
</organism>
<dbReference type="EMBL" id="JBHSIW010000017">
    <property type="protein sequence ID" value="MFC4904398.1"/>
    <property type="molecule type" value="Genomic_DNA"/>
</dbReference>
<accession>A0ABV9TK76</accession>
<dbReference type="RefSeq" id="WP_277551621.1">
    <property type="nucleotide sequence ID" value="NZ_JARAMH010000011.1"/>
</dbReference>
<comment type="caution">
    <text evidence="3">The sequence shown here is derived from an EMBL/GenBank/DDBJ whole genome shotgun (WGS) entry which is preliminary data.</text>
</comment>
<dbReference type="Proteomes" id="UP001595797">
    <property type="component" value="Unassembled WGS sequence"/>
</dbReference>
<evidence type="ECO:0000313" key="4">
    <source>
        <dbReference type="Proteomes" id="UP001595797"/>
    </source>
</evidence>
<dbReference type="PROSITE" id="PS51257">
    <property type="entry name" value="PROKAR_LIPOPROTEIN"/>
    <property type="match status" value="1"/>
</dbReference>
<feature type="region of interest" description="Disordered" evidence="1">
    <location>
        <begin position="432"/>
        <end position="461"/>
    </location>
</feature>
<feature type="signal peptide" evidence="2">
    <location>
        <begin position="1"/>
        <end position="30"/>
    </location>
</feature>
<dbReference type="Gene3D" id="2.130.10.10">
    <property type="entry name" value="YVTN repeat-like/Quinoprotein amine dehydrogenase"/>
    <property type="match status" value="2"/>
</dbReference>
<feature type="region of interest" description="Disordered" evidence="1">
    <location>
        <begin position="31"/>
        <end position="61"/>
    </location>
</feature>
<dbReference type="SUPFAM" id="SSF50969">
    <property type="entry name" value="YVTN repeat-like/Quinoprotein amine dehydrogenase"/>
    <property type="match status" value="1"/>
</dbReference>
<name>A0ABV9TK76_9MICC</name>